<dbReference type="GO" id="GO:0009653">
    <property type="term" value="P:anatomical structure morphogenesis"/>
    <property type="evidence" value="ECO:0007669"/>
    <property type="project" value="UniProtKB-ARBA"/>
</dbReference>
<evidence type="ECO:0000256" key="10">
    <source>
        <dbReference type="ARBA" id="ARBA00023180"/>
    </source>
</evidence>
<dbReference type="FunFam" id="3.80.10.10:FF:000095">
    <property type="entry name" value="LRR receptor-like serine/threonine-protein kinase GSO1"/>
    <property type="match status" value="1"/>
</dbReference>
<proteinExistence type="inferred from homology"/>
<gene>
    <name evidence="14" type="ORF">ZIOFF_052555</name>
</gene>
<evidence type="ECO:0000256" key="5">
    <source>
        <dbReference type="ARBA" id="ARBA00022692"/>
    </source>
</evidence>
<dbReference type="SUPFAM" id="SSF52047">
    <property type="entry name" value="RNI-like"/>
    <property type="match status" value="1"/>
</dbReference>
<comment type="caution">
    <text evidence="14">The sequence shown here is derived from an EMBL/GenBank/DDBJ whole genome shotgun (WGS) entry which is preliminary data.</text>
</comment>
<comment type="similarity">
    <text evidence="2">Belongs to the RLP family.</text>
</comment>
<keyword evidence="15" id="KW-1185">Reference proteome</keyword>
<dbReference type="SUPFAM" id="SSF52058">
    <property type="entry name" value="L domain-like"/>
    <property type="match status" value="1"/>
</dbReference>
<keyword evidence="9 11" id="KW-0472">Membrane</keyword>
<evidence type="ECO:0000256" key="3">
    <source>
        <dbReference type="ARBA" id="ARBA00022475"/>
    </source>
</evidence>
<dbReference type="PANTHER" id="PTHR48063">
    <property type="entry name" value="LRR RECEPTOR-LIKE KINASE"/>
    <property type="match status" value="1"/>
</dbReference>
<evidence type="ECO:0000256" key="6">
    <source>
        <dbReference type="ARBA" id="ARBA00022729"/>
    </source>
</evidence>
<dbReference type="SMART" id="SM00369">
    <property type="entry name" value="LRR_TYP"/>
    <property type="match status" value="11"/>
</dbReference>
<sequence>MATAWRRSTLCFREPWPALHHPHYYCCYYQLPLVVLCWLIILASFLVEITGVEATVSGEGCLPRERDALLLYKAAIEDPADRLSSWHAQVDCCTWTGVVCYNKTGSVRVAELNLGNPNIYEEDTVLRGELLHPSLLSLTHLQSLNLSFNDFEATQIPPLVGSLHKLSYLDLSWSNIGGTIPPHLGNVTNLRYLDLSWSDFDGTIPPHLGNLTNLRNLDLRGNFNLYFPKDGHSLDWLSGLSSLIYLDMSNLNLSDAFHNLVSTINMLPSLQQLNLHDCIISNIPLSLNFPLNLTSLTTLDLSWNNFNSSFPNWLSNLTSLSSLKLEACEIRGTLPTEIRNLISLTHLDLPWNLLSSPLPDTLWKLKHLTYLDLSSNLLGNSLPLGIMNLSSLSTLHLNNCSLSGPIPSELGNLTTLNGLSLESNLLSGLIPHDIGKLVDLEYLELSINSFEGDITEFHLSNLTKLKALILSENPFLTIAIDHKWTPPFQLKLISLGNNMLFGEIPSSLGNLMRLEFLHLNNNNLKGHLPSSLQNCNQLLVVDLGDNKFSGNIPLWIGQSWQWLRILQLGSNMFNGNIDPQLGYLGDLQIIDFANNKLSGLIPHSFGNFSTLISTLVEPLPSFGFDEMAILETTPVSSGSESITLDTKGSQLTYSSILYLVKSIDLSNNELTNEIPEELGYLAGLQTLNLSRNYFKGKIPDSISGMSSLETLDLSFNNLSGEISFKH</sequence>
<evidence type="ECO:0000256" key="11">
    <source>
        <dbReference type="SAM" id="Phobius"/>
    </source>
</evidence>
<dbReference type="Pfam" id="PF08263">
    <property type="entry name" value="LRRNT_2"/>
    <property type="match status" value="1"/>
</dbReference>
<dbReference type="GO" id="GO:0099402">
    <property type="term" value="P:plant organ development"/>
    <property type="evidence" value="ECO:0007669"/>
    <property type="project" value="UniProtKB-ARBA"/>
</dbReference>
<keyword evidence="10" id="KW-0325">Glycoprotein</keyword>
<evidence type="ECO:0000256" key="8">
    <source>
        <dbReference type="ARBA" id="ARBA00022989"/>
    </source>
</evidence>
<dbReference type="InterPro" id="IPR046956">
    <property type="entry name" value="RLP23-like"/>
</dbReference>
<dbReference type="Pfam" id="PF23598">
    <property type="entry name" value="LRR_14"/>
    <property type="match status" value="1"/>
</dbReference>
<accession>A0A8J5FNX3</accession>
<dbReference type="PANTHER" id="PTHR48063:SF90">
    <property type="entry name" value="OS11G0565920 PROTEIN"/>
    <property type="match status" value="1"/>
</dbReference>
<protein>
    <recommendedName>
        <fullName evidence="16">Leucine-rich repeat-containing N-terminal plant-type domain-containing protein</fullName>
    </recommendedName>
</protein>
<keyword evidence="8 11" id="KW-1133">Transmembrane helix</keyword>
<dbReference type="InterPro" id="IPR001611">
    <property type="entry name" value="Leu-rich_rpt"/>
</dbReference>
<dbReference type="FunFam" id="3.80.10.10:FF:000400">
    <property type="entry name" value="Nuclear pore complex protein NUP107"/>
    <property type="match status" value="1"/>
</dbReference>
<dbReference type="InterPro" id="IPR003591">
    <property type="entry name" value="Leu-rich_rpt_typical-subtyp"/>
</dbReference>
<evidence type="ECO:0000313" key="15">
    <source>
        <dbReference type="Proteomes" id="UP000734854"/>
    </source>
</evidence>
<feature type="domain" description="Leucine-rich repeat-containing N-terminal plant-type" evidence="12">
    <location>
        <begin position="63"/>
        <end position="100"/>
    </location>
</feature>
<dbReference type="InterPro" id="IPR055414">
    <property type="entry name" value="LRR_R13L4/SHOC2-like"/>
</dbReference>
<name>A0A8J5FNX3_ZINOF</name>
<keyword evidence="3" id="KW-1003">Cell membrane</keyword>
<evidence type="ECO:0000256" key="4">
    <source>
        <dbReference type="ARBA" id="ARBA00022614"/>
    </source>
</evidence>
<dbReference type="EMBL" id="JACMSC010000014">
    <property type="protein sequence ID" value="KAG6491219.1"/>
    <property type="molecule type" value="Genomic_DNA"/>
</dbReference>
<evidence type="ECO:0000259" key="13">
    <source>
        <dbReference type="Pfam" id="PF23598"/>
    </source>
</evidence>
<evidence type="ECO:0000313" key="14">
    <source>
        <dbReference type="EMBL" id="KAG6491219.1"/>
    </source>
</evidence>
<dbReference type="GO" id="GO:0005886">
    <property type="term" value="C:plasma membrane"/>
    <property type="evidence" value="ECO:0007669"/>
    <property type="project" value="UniProtKB-SubCell"/>
</dbReference>
<evidence type="ECO:0000259" key="12">
    <source>
        <dbReference type="Pfam" id="PF08263"/>
    </source>
</evidence>
<evidence type="ECO:0000256" key="2">
    <source>
        <dbReference type="ARBA" id="ARBA00009592"/>
    </source>
</evidence>
<feature type="domain" description="Disease resistance R13L4/SHOC-2-like LRR" evidence="13">
    <location>
        <begin position="361"/>
        <end position="470"/>
    </location>
</feature>
<keyword evidence="5 11" id="KW-0812">Transmembrane</keyword>
<dbReference type="AlphaFoldDB" id="A0A8J5FNX3"/>
<keyword evidence="4" id="KW-0433">Leucine-rich repeat</keyword>
<evidence type="ECO:0008006" key="16">
    <source>
        <dbReference type="Google" id="ProtNLM"/>
    </source>
</evidence>
<organism evidence="14 15">
    <name type="scientific">Zingiber officinale</name>
    <name type="common">Ginger</name>
    <name type="synonym">Amomum zingiber</name>
    <dbReference type="NCBI Taxonomy" id="94328"/>
    <lineage>
        <taxon>Eukaryota</taxon>
        <taxon>Viridiplantae</taxon>
        <taxon>Streptophyta</taxon>
        <taxon>Embryophyta</taxon>
        <taxon>Tracheophyta</taxon>
        <taxon>Spermatophyta</taxon>
        <taxon>Magnoliopsida</taxon>
        <taxon>Liliopsida</taxon>
        <taxon>Zingiberales</taxon>
        <taxon>Zingiberaceae</taxon>
        <taxon>Zingiber</taxon>
    </lineage>
</organism>
<evidence type="ECO:0000256" key="1">
    <source>
        <dbReference type="ARBA" id="ARBA00004251"/>
    </source>
</evidence>
<dbReference type="Pfam" id="PF00560">
    <property type="entry name" value="LRR_1"/>
    <property type="match status" value="7"/>
</dbReference>
<dbReference type="InterPro" id="IPR032675">
    <property type="entry name" value="LRR_dom_sf"/>
</dbReference>
<comment type="subcellular location">
    <subcellularLocation>
        <location evidence="1">Cell membrane</location>
        <topology evidence="1">Single-pass type I membrane protein</topology>
    </subcellularLocation>
</comment>
<dbReference type="Gene3D" id="3.80.10.10">
    <property type="entry name" value="Ribonuclease Inhibitor"/>
    <property type="match status" value="3"/>
</dbReference>
<keyword evidence="6" id="KW-0732">Signal</keyword>
<keyword evidence="7" id="KW-0677">Repeat</keyword>
<feature type="transmembrane region" description="Helical" evidence="11">
    <location>
        <begin position="27"/>
        <end position="47"/>
    </location>
</feature>
<evidence type="ECO:0000256" key="9">
    <source>
        <dbReference type="ARBA" id="ARBA00023136"/>
    </source>
</evidence>
<evidence type="ECO:0000256" key="7">
    <source>
        <dbReference type="ARBA" id="ARBA00022737"/>
    </source>
</evidence>
<reference evidence="14 15" key="1">
    <citation type="submission" date="2020-08" db="EMBL/GenBank/DDBJ databases">
        <title>Plant Genome Project.</title>
        <authorList>
            <person name="Zhang R.-G."/>
        </authorList>
    </citation>
    <scope>NUCLEOTIDE SEQUENCE [LARGE SCALE GENOMIC DNA]</scope>
    <source>
        <tissue evidence="14">Rhizome</tissue>
    </source>
</reference>
<dbReference type="InterPro" id="IPR013210">
    <property type="entry name" value="LRR_N_plant-typ"/>
</dbReference>
<dbReference type="Pfam" id="PF13855">
    <property type="entry name" value="LRR_8"/>
    <property type="match status" value="1"/>
</dbReference>
<dbReference type="Proteomes" id="UP000734854">
    <property type="component" value="Unassembled WGS sequence"/>
</dbReference>
<dbReference type="FunFam" id="3.80.10.10:FF:000383">
    <property type="entry name" value="Leucine-rich repeat receptor protein kinase EMS1"/>
    <property type="match status" value="1"/>
</dbReference>